<name>A0A6G3QWB2_9ACTN</name>
<dbReference type="AlphaFoldDB" id="A0A6G3QWB2"/>
<gene>
    <name evidence="4" type="ORF">G3I53_17520</name>
</gene>
<dbReference type="Pfam" id="PF03551">
    <property type="entry name" value="PadR"/>
    <property type="match status" value="1"/>
</dbReference>
<feature type="domain" description="Transcription regulator PadR C-terminal" evidence="3">
    <location>
        <begin position="93"/>
        <end position="174"/>
    </location>
</feature>
<organism evidence="4">
    <name type="scientific">Streptomyces sp. SID14436</name>
    <dbReference type="NCBI Taxonomy" id="2706070"/>
    <lineage>
        <taxon>Bacteria</taxon>
        <taxon>Bacillati</taxon>
        <taxon>Actinomycetota</taxon>
        <taxon>Actinomycetes</taxon>
        <taxon>Kitasatosporales</taxon>
        <taxon>Streptomycetaceae</taxon>
        <taxon>Streptomyces</taxon>
    </lineage>
</organism>
<proteinExistence type="predicted"/>
<dbReference type="SUPFAM" id="SSF46785">
    <property type="entry name" value="Winged helix' DNA-binding domain"/>
    <property type="match status" value="1"/>
</dbReference>
<evidence type="ECO:0000256" key="1">
    <source>
        <dbReference type="SAM" id="MobiDB-lite"/>
    </source>
</evidence>
<protein>
    <submittedName>
        <fullName evidence="4">PadR family transcriptional regulator</fullName>
    </submittedName>
</protein>
<sequence>MSLPHAILTALLEKPSSGLELTRRFDKSIGYFWSATHQQIYRELGRLEGEGFIRALPAQQPARGQKKSYEVLPAGRAELARWTAASQDPKPHRDAMLLRLRAAAVVGTAGIEDDLRRHLELHRRQLAEYQEIQRRDFPPGRDDPEDRLRHLVLRAGIDLETFWTGWLEHALTELAGLPDPEDRPAPRDTDRPDSGGPHTG</sequence>
<comment type="caution">
    <text evidence="4">The sequence shown here is derived from an EMBL/GenBank/DDBJ whole genome shotgun (WGS) entry which is preliminary data.</text>
</comment>
<feature type="region of interest" description="Disordered" evidence="1">
    <location>
        <begin position="176"/>
        <end position="200"/>
    </location>
</feature>
<feature type="compositionally biased region" description="Basic and acidic residues" evidence="1">
    <location>
        <begin position="180"/>
        <end position="193"/>
    </location>
</feature>
<evidence type="ECO:0000259" key="3">
    <source>
        <dbReference type="Pfam" id="PF10400"/>
    </source>
</evidence>
<dbReference type="InterPro" id="IPR036388">
    <property type="entry name" value="WH-like_DNA-bd_sf"/>
</dbReference>
<dbReference type="Gene3D" id="6.10.140.190">
    <property type="match status" value="1"/>
</dbReference>
<dbReference type="PANTHER" id="PTHR43252:SF4">
    <property type="entry name" value="TRANSCRIPTIONAL REGULATORY PROTEIN"/>
    <property type="match status" value="1"/>
</dbReference>
<evidence type="ECO:0000313" key="4">
    <source>
        <dbReference type="EMBL" id="NEA87789.1"/>
    </source>
</evidence>
<evidence type="ECO:0000259" key="2">
    <source>
        <dbReference type="Pfam" id="PF03551"/>
    </source>
</evidence>
<dbReference type="Pfam" id="PF10400">
    <property type="entry name" value="Vir_act_alpha_C"/>
    <property type="match status" value="1"/>
</dbReference>
<dbReference type="Gene3D" id="1.10.10.10">
    <property type="entry name" value="Winged helix-like DNA-binding domain superfamily/Winged helix DNA-binding domain"/>
    <property type="match status" value="1"/>
</dbReference>
<dbReference type="EMBL" id="JAAGMD010000508">
    <property type="protein sequence ID" value="NEA87789.1"/>
    <property type="molecule type" value="Genomic_DNA"/>
</dbReference>
<dbReference type="InterPro" id="IPR018309">
    <property type="entry name" value="Tscrpt_reg_PadR_C"/>
</dbReference>
<dbReference type="InterPro" id="IPR036390">
    <property type="entry name" value="WH_DNA-bd_sf"/>
</dbReference>
<feature type="domain" description="Transcription regulator PadR N-terminal" evidence="2">
    <location>
        <begin position="7"/>
        <end position="80"/>
    </location>
</feature>
<dbReference type="RefSeq" id="WP_164338531.1">
    <property type="nucleotide sequence ID" value="NZ_JAAGMD010000508.1"/>
</dbReference>
<dbReference type="InterPro" id="IPR005149">
    <property type="entry name" value="Tscrpt_reg_PadR_N"/>
</dbReference>
<accession>A0A6G3QWB2</accession>
<dbReference type="PANTHER" id="PTHR43252">
    <property type="entry name" value="TRANSCRIPTIONAL REGULATOR YQJI"/>
    <property type="match status" value="1"/>
</dbReference>
<reference evidence="4" key="1">
    <citation type="submission" date="2020-01" db="EMBL/GenBank/DDBJ databases">
        <title>Insect and environment-associated Actinomycetes.</title>
        <authorList>
            <person name="Currrie C."/>
            <person name="Chevrette M."/>
            <person name="Carlson C."/>
            <person name="Stubbendieck R."/>
            <person name="Wendt-Pienkowski E."/>
        </authorList>
    </citation>
    <scope>NUCLEOTIDE SEQUENCE</scope>
    <source>
        <strain evidence="4">SID14436</strain>
    </source>
</reference>